<evidence type="ECO:0000256" key="1">
    <source>
        <dbReference type="ARBA" id="ARBA00005446"/>
    </source>
</evidence>
<evidence type="ECO:0000256" key="11">
    <source>
        <dbReference type="ARBA" id="ARBA00044535"/>
    </source>
</evidence>
<evidence type="ECO:0000256" key="10">
    <source>
        <dbReference type="ARBA" id="ARBA00034808"/>
    </source>
</evidence>
<proteinExistence type="inferred from homology"/>
<keyword evidence="4" id="KW-0378">Hydrolase</keyword>
<evidence type="ECO:0000256" key="2">
    <source>
        <dbReference type="ARBA" id="ARBA00022723"/>
    </source>
</evidence>
<dbReference type="GO" id="GO:0003677">
    <property type="term" value="F:DNA binding"/>
    <property type="evidence" value="ECO:0007669"/>
    <property type="project" value="UniProtKB-KW"/>
</dbReference>
<dbReference type="InterPro" id="IPR014001">
    <property type="entry name" value="Helicase_ATP-bd"/>
</dbReference>
<evidence type="ECO:0000256" key="8">
    <source>
        <dbReference type="ARBA" id="ARBA00023235"/>
    </source>
</evidence>
<keyword evidence="2" id="KW-0479">Metal-binding</keyword>
<comment type="similarity">
    <text evidence="1">Belongs to the helicase family. RecQ subfamily.</text>
</comment>
<evidence type="ECO:0000256" key="4">
    <source>
        <dbReference type="ARBA" id="ARBA00022801"/>
    </source>
</evidence>
<dbReference type="InterPro" id="IPR036388">
    <property type="entry name" value="WH-like_DNA-bd_sf"/>
</dbReference>
<dbReference type="GO" id="GO:0043138">
    <property type="term" value="F:3'-5' DNA helicase activity"/>
    <property type="evidence" value="ECO:0007669"/>
    <property type="project" value="UniProtKB-EC"/>
</dbReference>
<dbReference type="InterPro" id="IPR001650">
    <property type="entry name" value="Helicase_C-like"/>
</dbReference>
<evidence type="ECO:0000256" key="3">
    <source>
        <dbReference type="ARBA" id="ARBA00022741"/>
    </source>
</evidence>
<evidence type="ECO:0000313" key="16">
    <source>
        <dbReference type="Proteomes" id="UP000184048"/>
    </source>
</evidence>
<keyword evidence="3" id="KW-0547">Nucleotide-binding</keyword>
<dbReference type="GO" id="GO:0009378">
    <property type="term" value="F:four-way junction helicase activity"/>
    <property type="evidence" value="ECO:0007669"/>
    <property type="project" value="TreeGrafter"/>
</dbReference>
<evidence type="ECO:0000256" key="12">
    <source>
        <dbReference type="ARBA" id="ARBA00044550"/>
    </source>
</evidence>
<evidence type="ECO:0000259" key="13">
    <source>
        <dbReference type="PROSITE" id="PS51192"/>
    </source>
</evidence>
<name>A0A1M5B337_9BACT</name>
<dbReference type="GO" id="GO:0046872">
    <property type="term" value="F:metal ion binding"/>
    <property type="evidence" value="ECO:0007669"/>
    <property type="project" value="UniProtKB-KW"/>
</dbReference>
<accession>A0A1M5B337</accession>
<dbReference type="NCBIfam" id="TIGR00614">
    <property type="entry name" value="recQ_fam"/>
    <property type="match status" value="1"/>
</dbReference>
<organism evidence="15 16">
    <name type="scientific">Flavisolibacter ginsengisoli DSM 18119</name>
    <dbReference type="NCBI Taxonomy" id="1121884"/>
    <lineage>
        <taxon>Bacteria</taxon>
        <taxon>Pseudomonadati</taxon>
        <taxon>Bacteroidota</taxon>
        <taxon>Chitinophagia</taxon>
        <taxon>Chitinophagales</taxon>
        <taxon>Chitinophagaceae</taxon>
        <taxon>Flavisolibacter</taxon>
    </lineage>
</organism>
<evidence type="ECO:0000256" key="5">
    <source>
        <dbReference type="ARBA" id="ARBA00022806"/>
    </source>
</evidence>
<dbReference type="RefSeq" id="WP_072835618.1">
    <property type="nucleotide sequence ID" value="NZ_FQUU01000009.1"/>
</dbReference>
<comment type="catalytic activity">
    <reaction evidence="9">
        <text>Couples ATP hydrolysis with the unwinding of duplex DNA by translocating in the 3'-5' direction.</text>
        <dbReference type="EC" id="5.6.2.4"/>
    </reaction>
</comment>
<dbReference type="Pfam" id="PF16124">
    <property type="entry name" value="RecQ_Zn_bind"/>
    <property type="match status" value="1"/>
</dbReference>
<evidence type="ECO:0000256" key="9">
    <source>
        <dbReference type="ARBA" id="ARBA00034617"/>
    </source>
</evidence>
<dbReference type="Pfam" id="PF00271">
    <property type="entry name" value="Helicase_C"/>
    <property type="match status" value="1"/>
</dbReference>
<dbReference type="GO" id="GO:0006281">
    <property type="term" value="P:DNA repair"/>
    <property type="evidence" value="ECO:0007669"/>
    <property type="project" value="TreeGrafter"/>
</dbReference>
<dbReference type="GO" id="GO:0016787">
    <property type="term" value="F:hydrolase activity"/>
    <property type="evidence" value="ECO:0007669"/>
    <property type="project" value="UniProtKB-KW"/>
</dbReference>
<evidence type="ECO:0000259" key="14">
    <source>
        <dbReference type="PROSITE" id="PS51194"/>
    </source>
</evidence>
<dbReference type="PANTHER" id="PTHR13710:SF105">
    <property type="entry name" value="ATP-DEPENDENT DNA HELICASE Q1"/>
    <property type="match status" value="1"/>
</dbReference>
<dbReference type="STRING" id="1121884.SAMN02745131_02465"/>
<dbReference type="PANTHER" id="PTHR13710">
    <property type="entry name" value="DNA HELICASE RECQ FAMILY MEMBER"/>
    <property type="match status" value="1"/>
</dbReference>
<dbReference type="GO" id="GO:0006310">
    <property type="term" value="P:DNA recombination"/>
    <property type="evidence" value="ECO:0007669"/>
    <property type="project" value="InterPro"/>
</dbReference>
<keyword evidence="16" id="KW-1185">Reference proteome</keyword>
<dbReference type="PROSITE" id="PS51192">
    <property type="entry name" value="HELICASE_ATP_BIND_1"/>
    <property type="match status" value="1"/>
</dbReference>
<dbReference type="InterPro" id="IPR011545">
    <property type="entry name" value="DEAD/DEAH_box_helicase_dom"/>
</dbReference>
<gene>
    <name evidence="15" type="ORF">SAMN02745131_02465</name>
</gene>
<keyword evidence="6" id="KW-0067">ATP-binding</keyword>
<dbReference type="SMART" id="SM00490">
    <property type="entry name" value="HELICc"/>
    <property type="match status" value="1"/>
</dbReference>
<dbReference type="OrthoDB" id="9763310at2"/>
<dbReference type="PROSITE" id="PS51194">
    <property type="entry name" value="HELICASE_CTER"/>
    <property type="match status" value="1"/>
</dbReference>
<evidence type="ECO:0000256" key="6">
    <source>
        <dbReference type="ARBA" id="ARBA00022840"/>
    </source>
</evidence>
<keyword evidence="5 15" id="KW-0347">Helicase</keyword>
<dbReference type="EMBL" id="FQUU01000009">
    <property type="protein sequence ID" value="SHF36913.1"/>
    <property type="molecule type" value="Genomic_DNA"/>
</dbReference>
<dbReference type="GO" id="GO:0005737">
    <property type="term" value="C:cytoplasm"/>
    <property type="evidence" value="ECO:0007669"/>
    <property type="project" value="TreeGrafter"/>
</dbReference>
<keyword evidence="7" id="KW-0238">DNA-binding</keyword>
<dbReference type="InterPro" id="IPR004589">
    <property type="entry name" value="DNA_helicase_ATP-dep_RecQ"/>
</dbReference>
<dbReference type="Proteomes" id="UP000184048">
    <property type="component" value="Unassembled WGS sequence"/>
</dbReference>
<dbReference type="AlphaFoldDB" id="A0A1M5B337"/>
<dbReference type="InterPro" id="IPR032284">
    <property type="entry name" value="RecQ_Zn-bd"/>
</dbReference>
<reference evidence="15 16" key="1">
    <citation type="submission" date="2016-11" db="EMBL/GenBank/DDBJ databases">
        <authorList>
            <person name="Jaros S."/>
            <person name="Januszkiewicz K."/>
            <person name="Wedrychowicz H."/>
        </authorList>
    </citation>
    <scope>NUCLEOTIDE SEQUENCE [LARGE SCALE GENOMIC DNA]</scope>
    <source>
        <strain evidence="15 16">DSM 18119</strain>
    </source>
</reference>
<dbReference type="CDD" id="cd17920">
    <property type="entry name" value="DEXHc_RecQ"/>
    <property type="match status" value="1"/>
</dbReference>
<protein>
    <recommendedName>
        <fullName evidence="11">ATP-dependent DNA helicase RecQ</fullName>
        <ecNumber evidence="10">5.6.2.4</ecNumber>
    </recommendedName>
    <alternativeName>
        <fullName evidence="12">DNA 3'-5' helicase RecQ</fullName>
    </alternativeName>
</protein>
<dbReference type="Pfam" id="PF00270">
    <property type="entry name" value="DEAD"/>
    <property type="match status" value="1"/>
</dbReference>
<feature type="domain" description="Helicase ATP-binding" evidence="13">
    <location>
        <begin position="25"/>
        <end position="193"/>
    </location>
</feature>
<keyword evidence="8" id="KW-0413">Isomerase</keyword>
<dbReference type="FunFam" id="3.40.50.300:FF:001389">
    <property type="entry name" value="ATP-dependent DNA helicase RecQ"/>
    <property type="match status" value="1"/>
</dbReference>
<dbReference type="GO" id="GO:0030894">
    <property type="term" value="C:replisome"/>
    <property type="evidence" value="ECO:0007669"/>
    <property type="project" value="TreeGrafter"/>
</dbReference>
<dbReference type="Gene3D" id="3.40.50.300">
    <property type="entry name" value="P-loop containing nucleotide triphosphate hydrolases"/>
    <property type="match status" value="2"/>
</dbReference>
<feature type="domain" description="Helicase C-terminal" evidence="14">
    <location>
        <begin position="228"/>
        <end position="367"/>
    </location>
</feature>
<dbReference type="GO" id="GO:0005524">
    <property type="term" value="F:ATP binding"/>
    <property type="evidence" value="ECO:0007669"/>
    <property type="project" value="UniProtKB-KW"/>
</dbReference>
<dbReference type="EC" id="5.6.2.4" evidence="10"/>
<dbReference type="SMART" id="SM00487">
    <property type="entry name" value="DEXDc"/>
    <property type="match status" value="1"/>
</dbReference>
<evidence type="ECO:0000256" key="7">
    <source>
        <dbReference type="ARBA" id="ARBA00023125"/>
    </source>
</evidence>
<dbReference type="GO" id="GO:0043590">
    <property type="term" value="C:bacterial nucleoid"/>
    <property type="evidence" value="ECO:0007669"/>
    <property type="project" value="TreeGrafter"/>
</dbReference>
<sequence>MSEMLSILEQYWGYKAFRPLQEEIIQSILSGKDTLAVLPTGGGKSLCFQVPAMATDGICLVISPLIALMKDQVENLKKRNIPALLIHSGMQRADVIQTLQNAKHNYFKFLYVSPERLETSLFKEYLPSIDVSLVAVDEAHCISQWGYDFRPSYLRIAELRKELPGVPVLALTASATEVVQKDICERLAKPALINSKASVKDGWHVYRQSFERKNLAYSAFKVDSKVAKLVDILKKVQGTSIVYCKSRKRTQEIANLLQMHGIAATNYHAGLKSEDRSKRQLDWINNKTRVIVCTNAFGMGIDKPDVRTVVHLDTPDCLENYYQEAGRAGRDGKKAFPVLLYDSRDLEELAVLHLVRYPSLEQIRSIYHALCNYLQIPVNTGQDKSYTFHFDAFIRNFKLNSNTALYALKALESDGWLDFNEKNFAPATLVFTTSKKGLYEFHKSHPELEEILTSLLRTYEGIFDFPGFISELLIAKLLKKDEAEIKKQLKTIAAFGIIQYIPQNTEPQIIFRKNRVAAEDLSFNLMLYYKRRDIFIERANKMIAYSTTSVCRSKTISIYFGDQNARDCGVCDNCLQQKKSGLSAKELESIAALILQNLTVQPLAAEELFYLLKGIPKEKAWRVIDFLQAEKRISSNEKGMLILS</sequence>
<dbReference type="Gene3D" id="1.10.10.10">
    <property type="entry name" value="Winged helix-like DNA-binding domain superfamily/Winged helix DNA-binding domain"/>
    <property type="match status" value="1"/>
</dbReference>
<dbReference type="SUPFAM" id="SSF52540">
    <property type="entry name" value="P-loop containing nucleoside triphosphate hydrolases"/>
    <property type="match status" value="1"/>
</dbReference>
<evidence type="ECO:0000313" key="15">
    <source>
        <dbReference type="EMBL" id="SHF36913.1"/>
    </source>
</evidence>
<dbReference type="InterPro" id="IPR027417">
    <property type="entry name" value="P-loop_NTPase"/>
</dbReference>